<dbReference type="EMBL" id="FN656090">
    <property type="protein sequence ID" value="CBY40747.1"/>
    <property type="molecule type" value="Genomic_DNA"/>
</dbReference>
<dbReference type="AlphaFoldDB" id="E4YZ69"/>
<dbReference type="Gene3D" id="6.10.140.1300">
    <property type="match status" value="1"/>
</dbReference>
<comment type="subcellular location">
    <subcellularLocation>
        <location evidence="1">Nucleus</location>
    </subcellularLocation>
</comment>
<dbReference type="Proteomes" id="UP000011014">
    <property type="component" value="Unassembled WGS sequence"/>
</dbReference>
<reference evidence="6" key="1">
    <citation type="journal article" date="2010" name="Science">
        <title>Plasticity of animal genome architecture unmasked by rapid evolution of a pelagic tunicate.</title>
        <authorList>
            <person name="Denoeud F."/>
            <person name="Henriet S."/>
            <person name="Mungpakdee S."/>
            <person name="Aury J.M."/>
            <person name="Da Silva C."/>
            <person name="Brinkmann H."/>
            <person name="Mikhaleva J."/>
            <person name="Olsen L.C."/>
            <person name="Jubin C."/>
            <person name="Canestro C."/>
            <person name="Bouquet J.M."/>
            <person name="Danks G."/>
            <person name="Poulain J."/>
            <person name="Campsteijn C."/>
            <person name="Adamski M."/>
            <person name="Cross I."/>
            <person name="Yadetie F."/>
            <person name="Muffato M."/>
            <person name="Louis A."/>
            <person name="Butcher S."/>
            <person name="Tsagkogeorga G."/>
            <person name="Konrad A."/>
            <person name="Singh S."/>
            <person name="Jensen M.F."/>
            <person name="Cong E.H."/>
            <person name="Eikeseth-Otteraa H."/>
            <person name="Noel B."/>
            <person name="Anthouard V."/>
            <person name="Porcel B.M."/>
            <person name="Kachouri-Lafond R."/>
            <person name="Nishino A."/>
            <person name="Ugolini M."/>
            <person name="Chourrout P."/>
            <person name="Nishida H."/>
            <person name="Aasland R."/>
            <person name="Huzurbazar S."/>
            <person name="Westhof E."/>
            <person name="Delsuc F."/>
            <person name="Lehrach H."/>
            <person name="Reinhardt R."/>
            <person name="Weissenbach J."/>
            <person name="Roy S.W."/>
            <person name="Artiguenave F."/>
            <person name="Postlethwait J.H."/>
            <person name="Manak J.R."/>
            <person name="Thompson E.M."/>
            <person name="Jaillon O."/>
            <person name="Du Pasquier L."/>
            <person name="Boudinot P."/>
            <person name="Liberles D.A."/>
            <person name="Volff J.N."/>
            <person name="Philippe H."/>
            <person name="Lenhard B."/>
            <person name="Roest Crollius H."/>
            <person name="Wincker P."/>
            <person name="Chourrout D."/>
        </authorList>
    </citation>
    <scope>NUCLEOTIDE SEQUENCE [LARGE SCALE GENOMIC DNA]</scope>
</reference>
<dbReference type="Pfam" id="PF09806">
    <property type="entry name" value="CDK2AP"/>
    <property type="match status" value="1"/>
</dbReference>
<evidence type="ECO:0008006" key="7">
    <source>
        <dbReference type="Google" id="ProtNLM"/>
    </source>
</evidence>
<protein>
    <recommendedName>
        <fullName evidence="7">Cyclin-dependent kinase 2-associated protein</fullName>
    </recommendedName>
</protein>
<feature type="compositionally biased region" description="Low complexity" evidence="5">
    <location>
        <begin position="43"/>
        <end position="72"/>
    </location>
</feature>
<evidence type="ECO:0000256" key="2">
    <source>
        <dbReference type="ARBA" id="ARBA00008485"/>
    </source>
</evidence>
<dbReference type="GO" id="GO:0005737">
    <property type="term" value="C:cytoplasm"/>
    <property type="evidence" value="ECO:0007669"/>
    <property type="project" value="TreeGrafter"/>
</dbReference>
<evidence type="ECO:0000256" key="5">
    <source>
        <dbReference type="SAM" id="MobiDB-lite"/>
    </source>
</evidence>
<evidence type="ECO:0000256" key="1">
    <source>
        <dbReference type="ARBA" id="ARBA00004123"/>
    </source>
</evidence>
<evidence type="ECO:0000313" key="6">
    <source>
        <dbReference type="EMBL" id="CBY40747.1"/>
    </source>
</evidence>
<feature type="region of interest" description="Disordered" evidence="5">
    <location>
        <begin position="43"/>
        <end position="89"/>
    </location>
</feature>
<proteinExistence type="inferred from homology"/>
<accession>E4YZ69</accession>
<dbReference type="PANTHER" id="PTHR22607:SF3">
    <property type="entry name" value="CDK2-ASSOCIATED PROTEIN 1, ISOFORM B"/>
    <property type="match status" value="1"/>
</dbReference>
<sequence>MSRYNPPDILAAQAKLLEVAQRQTNEEIQKKLEMLAKQVAAAQAQANAQALRTAQTTSRKQQAQSQTKSTKSNNSPYRRPAAKVDAREPRMIEKFEDLVGVIDELGKDVRPTYAGSKSAQERLKRGLQHARQLVRECQLEGEKIVRQGL</sequence>
<comment type="similarity">
    <text evidence="2">Belongs to the CDK2AP family.</text>
</comment>
<dbReference type="PANTHER" id="PTHR22607">
    <property type="entry name" value="DELETED IN ORAL CANCER 1/CDK2-ASSOCIATED PROTEIN 1"/>
    <property type="match status" value="1"/>
</dbReference>
<evidence type="ECO:0000256" key="3">
    <source>
        <dbReference type="ARBA" id="ARBA00022553"/>
    </source>
</evidence>
<keyword evidence="4" id="KW-0539">Nucleus</keyword>
<evidence type="ECO:0000256" key="4">
    <source>
        <dbReference type="ARBA" id="ARBA00023242"/>
    </source>
</evidence>
<dbReference type="GO" id="GO:0005634">
    <property type="term" value="C:nucleus"/>
    <property type="evidence" value="ECO:0007669"/>
    <property type="project" value="UniProtKB-SubCell"/>
</dbReference>
<name>E4YZ69_OIKDI</name>
<organism evidence="6">
    <name type="scientific">Oikopleura dioica</name>
    <name type="common">Tunicate</name>
    <dbReference type="NCBI Taxonomy" id="34765"/>
    <lineage>
        <taxon>Eukaryota</taxon>
        <taxon>Metazoa</taxon>
        <taxon>Chordata</taxon>
        <taxon>Tunicata</taxon>
        <taxon>Appendicularia</taxon>
        <taxon>Copelata</taxon>
        <taxon>Oikopleuridae</taxon>
        <taxon>Oikopleura</taxon>
    </lineage>
</organism>
<keyword evidence="3" id="KW-0597">Phosphoprotein</keyword>
<dbReference type="InterPro" id="IPR017266">
    <property type="entry name" value="DOC_1/2"/>
</dbReference>
<gene>
    <name evidence="6" type="ORF">GSOID_T00022778001</name>
</gene>